<reference evidence="2 3" key="1">
    <citation type="submission" date="2017-07" db="EMBL/GenBank/DDBJ databases">
        <authorList>
            <person name="Sun Z.S."/>
            <person name="Albrecht U."/>
            <person name="Echele G."/>
            <person name="Lee C.C."/>
        </authorList>
    </citation>
    <scope>NUCLEOTIDE SEQUENCE [LARGE SCALE GENOMIC DNA]</scope>
    <source>
        <strain evidence="3">type strain: KCTC 22618</strain>
    </source>
</reference>
<proteinExistence type="predicted"/>
<evidence type="ECO:0000256" key="1">
    <source>
        <dbReference type="SAM" id="Phobius"/>
    </source>
</evidence>
<dbReference type="InterPro" id="IPR011990">
    <property type="entry name" value="TPR-like_helical_dom_sf"/>
</dbReference>
<evidence type="ECO:0000313" key="3">
    <source>
        <dbReference type="Proteomes" id="UP000215214"/>
    </source>
</evidence>
<dbReference type="OrthoDB" id="1144971at2"/>
<feature type="transmembrane region" description="Helical" evidence="1">
    <location>
        <begin position="103"/>
        <end position="124"/>
    </location>
</feature>
<evidence type="ECO:0000313" key="2">
    <source>
        <dbReference type="EMBL" id="SNR15466.1"/>
    </source>
</evidence>
<keyword evidence="3" id="KW-1185">Reference proteome</keyword>
<dbReference type="EMBL" id="LT899436">
    <property type="protein sequence ID" value="SNR15466.1"/>
    <property type="molecule type" value="Genomic_DNA"/>
</dbReference>
<protein>
    <recommendedName>
        <fullName evidence="4">Tetratricopeptide repeat protein</fullName>
    </recommendedName>
</protein>
<sequence>MKDFLKEIDRYLDDEMNADEKATFENQLTVDKNLNEAFLFEKEMRLIYDDQDWLFNGKATLRNQRAKDIQDYLKSDEIKHVTSAIKEVIEDQKDVKTSQNRKWYVPLSIAASIIVVISMSYSIFFTSSEDNSILFDTYYNEAITALPSTINRNETNNALQKGQTFFDEKNYTEAINSLLAYQKNNTEVINPIAYSLCGFSYLALQDLKKSEEQFLLLKNSNTLQAKKADWYLALTYLKGNKTKKLKEVLKKITSDSKNYNFNTAKILLDKLE</sequence>
<dbReference type="Gene3D" id="1.25.40.10">
    <property type="entry name" value="Tetratricopeptide repeat domain"/>
    <property type="match status" value="1"/>
</dbReference>
<organism evidence="2 3">
    <name type="scientific">Tenacibaculum jejuense</name>
    <dbReference type="NCBI Taxonomy" id="584609"/>
    <lineage>
        <taxon>Bacteria</taxon>
        <taxon>Pseudomonadati</taxon>
        <taxon>Bacteroidota</taxon>
        <taxon>Flavobacteriia</taxon>
        <taxon>Flavobacteriales</taxon>
        <taxon>Flavobacteriaceae</taxon>
        <taxon>Tenacibaculum</taxon>
    </lineage>
</organism>
<name>A0A238U8Z2_9FLAO</name>
<dbReference type="KEGG" id="tje:TJEJU_1752"/>
<keyword evidence="1" id="KW-1133">Transmembrane helix</keyword>
<keyword evidence="1" id="KW-0472">Membrane</keyword>
<keyword evidence="1" id="KW-0812">Transmembrane</keyword>
<accession>A0A238U8Z2</accession>
<dbReference type="RefSeq" id="WP_095071217.1">
    <property type="nucleotide sequence ID" value="NZ_LT899436.1"/>
</dbReference>
<dbReference type="Proteomes" id="UP000215214">
    <property type="component" value="Chromosome TJEJU"/>
</dbReference>
<dbReference type="AlphaFoldDB" id="A0A238U8Z2"/>
<evidence type="ECO:0008006" key="4">
    <source>
        <dbReference type="Google" id="ProtNLM"/>
    </source>
</evidence>
<gene>
    <name evidence="2" type="ORF">TJEJU_1752</name>
</gene>